<evidence type="ECO:0000256" key="6">
    <source>
        <dbReference type="ARBA" id="ARBA00022989"/>
    </source>
</evidence>
<comment type="subcellular location">
    <subcellularLocation>
        <location evidence="1">Cell membrane</location>
        <topology evidence="1">Multi-pass membrane protein</topology>
    </subcellularLocation>
</comment>
<feature type="transmembrane region" description="Helical" evidence="9">
    <location>
        <begin position="257"/>
        <end position="277"/>
    </location>
</feature>
<keyword evidence="5 9" id="KW-0812">Transmembrane</keyword>
<dbReference type="Pfam" id="PF02028">
    <property type="entry name" value="BCCT"/>
    <property type="match status" value="1"/>
</dbReference>
<keyword evidence="3" id="KW-0813">Transport</keyword>
<feature type="transmembrane region" description="Helical" evidence="9">
    <location>
        <begin position="78"/>
        <end position="98"/>
    </location>
</feature>
<feature type="compositionally biased region" description="Basic and acidic residues" evidence="8">
    <location>
        <begin position="562"/>
        <end position="572"/>
    </location>
</feature>
<evidence type="ECO:0000313" key="11">
    <source>
        <dbReference type="Proteomes" id="UP000249432"/>
    </source>
</evidence>
<accession>A0A2W5SP58</accession>
<comment type="similarity">
    <text evidence="2">Belongs to the BCCT transporter (TC 2.A.15) family.</text>
</comment>
<dbReference type="Gene3D" id="1.20.5.430">
    <property type="match status" value="1"/>
</dbReference>
<feature type="transmembrane region" description="Helical" evidence="9">
    <location>
        <begin position="170"/>
        <end position="188"/>
    </location>
</feature>
<reference evidence="10 11" key="1">
    <citation type="submission" date="2017-08" db="EMBL/GenBank/DDBJ databases">
        <title>Infants hospitalized years apart are colonized by the same room-sourced microbial strains.</title>
        <authorList>
            <person name="Brooks B."/>
            <person name="Olm M.R."/>
            <person name="Firek B.A."/>
            <person name="Baker R."/>
            <person name="Thomas B.C."/>
            <person name="Morowitz M.J."/>
            <person name="Banfield J.F."/>
        </authorList>
    </citation>
    <scope>NUCLEOTIDE SEQUENCE [LARGE SCALE GENOMIC DNA]</scope>
    <source>
        <strain evidence="10">S2_003_000_R1_3</strain>
    </source>
</reference>
<dbReference type="PANTHER" id="PTHR30047:SF7">
    <property type="entry name" value="HIGH-AFFINITY CHOLINE TRANSPORT PROTEIN"/>
    <property type="match status" value="1"/>
</dbReference>
<feature type="transmembrane region" description="Helical" evidence="9">
    <location>
        <begin position="468"/>
        <end position="488"/>
    </location>
</feature>
<keyword evidence="4" id="KW-1003">Cell membrane</keyword>
<feature type="transmembrane region" description="Helical" evidence="9">
    <location>
        <begin position="289"/>
        <end position="312"/>
    </location>
</feature>
<protein>
    <submittedName>
        <fullName evidence="10">Glycine/betaine ABC transporter</fullName>
    </submittedName>
</protein>
<feature type="transmembrane region" description="Helical" evidence="9">
    <location>
        <begin position="41"/>
        <end position="58"/>
    </location>
</feature>
<comment type="caution">
    <text evidence="10">The sequence shown here is derived from an EMBL/GenBank/DDBJ whole genome shotgun (WGS) entry which is preliminary data.</text>
</comment>
<dbReference type="InterPro" id="IPR000060">
    <property type="entry name" value="BCCT_transptr"/>
</dbReference>
<evidence type="ECO:0000256" key="7">
    <source>
        <dbReference type="ARBA" id="ARBA00023136"/>
    </source>
</evidence>
<sequence>MDHKNIDPEVILGDYDPEVLTGEGQLGMSDATDDAPTDWRVVGPAAALVLAVILWGLIAPNGFAEFASDALSWIVNNLGWMFVLFGTVFVFYILSIAFSRFGSIRLGRDDEEPEFSTPSWIAMMFAAGMGIGLMFYGTTEPLTFFREGVPGSEPKDLNSAFASTLFHWTLHPWAIYAIVGLAIAYGTFRMGRKQLLSSAFIPLIGAKRAEGWMGKTIDVLAIFATVFGTAASLGLGALQIGSGMDETGIIHNPGTPVLVGVVVILSLFFLASAASGVGKGIQYISNANMVMAAVLGIFVLIVGPTVVILNMIPTAFGSYVQQFFEMAARTADTDNGTAGKWLGTWTIFYWAWWVSWSPFVGMFIARISRGRTIREFVCVVLLVPSAITVVWFSIFGGTAVHLEETGRSIWGDGDSTHQLFSLLKTMPGAQIFSILAMILLATFFITSADSASTVMGSMSQNGRIVADVRVTCLWGVLTAAIGVVLLVSGGSDALNNLQSVTIIAASPFLLIIIALMFALVKGFREDPVYLDHREHRRFALKLARERRVEAAHAARQRRRADKIRGKDRRSEQASKQTTGDSSDGPSTAMTRAD</sequence>
<dbReference type="AlphaFoldDB" id="A0A2W5SP58"/>
<feature type="transmembrane region" description="Helical" evidence="9">
    <location>
        <begin position="429"/>
        <end position="448"/>
    </location>
</feature>
<evidence type="ECO:0000256" key="1">
    <source>
        <dbReference type="ARBA" id="ARBA00004651"/>
    </source>
</evidence>
<feature type="compositionally biased region" description="Polar residues" evidence="8">
    <location>
        <begin position="573"/>
        <end position="593"/>
    </location>
</feature>
<keyword evidence="6 9" id="KW-1133">Transmembrane helix</keyword>
<dbReference type="Proteomes" id="UP000249432">
    <property type="component" value="Unassembled WGS sequence"/>
</dbReference>
<evidence type="ECO:0000256" key="9">
    <source>
        <dbReference type="SAM" id="Phobius"/>
    </source>
</evidence>
<feature type="transmembrane region" description="Helical" evidence="9">
    <location>
        <begin position="376"/>
        <end position="394"/>
    </location>
</feature>
<proteinExistence type="inferred from homology"/>
<evidence type="ECO:0000256" key="4">
    <source>
        <dbReference type="ARBA" id="ARBA00022475"/>
    </source>
</evidence>
<evidence type="ECO:0000256" key="5">
    <source>
        <dbReference type="ARBA" id="ARBA00022692"/>
    </source>
</evidence>
<evidence type="ECO:0000256" key="8">
    <source>
        <dbReference type="SAM" id="MobiDB-lite"/>
    </source>
</evidence>
<feature type="transmembrane region" description="Helical" evidence="9">
    <location>
        <begin position="217"/>
        <end position="237"/>
    </location>
</feature>
<evidence type="ECO:0000313" key="10">
    <source>
        <dbReference type="EMBL" id="PZR03527.1"/>
    </source>
</evidence>
<dbReference type="NCBIfam" id="TIGR00842">
    <property type="entry name" value="bcct"/>
    <property type="match status" value="1"/>
</dbReference>
<name>A0A2W5SP58_9CORY</name>
<gene>
    <name evidence="10" type="ORF">DI525_09780</name>
</gene>
<evidence type="ECO:0000256" key="3">
    <source>
        <dbReference type="ARBA" id="ARBA00022448"/>
    </source>
</evidence>
<organism evidence="10 11">
    <name type="scientific">Corynebacterium kroppenstedtii</name>
    <dbReference type="NCBI Taxonomy" id="161879"/>
    <lineage>
        <taxon>Bacteria</taxon>
        <taxon>Bacillati</taxon>
        <taxon>Actinomycetota</taxon>
        <taxon>Actinomycetes</taxon>
        <taxon>Mycobacteriales</taxon>
        <taxon>Corynebacteriaceae</taxon>
        <taxon>Corynebacterium</taxon>
    </lineage>
</organism>
<feature type="transmembrane region" description="Helical" evidence="9">
    <location>
        <begin position="500"/>
        <end position="520"/>
    </location>
</feature>
<evidence type="ECO:0000256" key="2">
    <source>
        <dbReference type="ARBA" id="ARBA00005658"/>
    </source>
</evidence>
<feature type="transmembrane region" description="Helical" evidence="9">
    <location>
        <begin position="347"/>
        <end position="364"/>
    </location>
</feature>
<feature type="region of interest" description="Disordered" evidence="8">
    <location>
        <begin position="551"/>
        <end position="593"/>
    </location>
</feature>
<keyword evidence="7 9" id="KW-0472">Membrane</keyword>
<dbReference type="GO" id="GO:0022857">
    <property type="term" value="F:transmembrane transporter activity"/>
    <property type="evidence" value="ECO:0007669"/>
    <property type="project" value="InterPro"/>
</dbReference>
<dbReference type="PANTHER" id="PTHR30047">
    <property type="entry name" value="HIGH-AFFINITY CHOLINE TRANSPORT PROTEIN-RELATED"/>
    <property type="match status" value="1"/>
</dbReference>
<dbReference type="EMBL" id="QFRA01000036">
    <property type="protein sequence ID" value="PZR03527.1"/>
    <property type="molecule type" value="Genomic_DNA"/>
</dbReference>
<dbReference type="GO" id="GO:0005886">
    <property type="term" value="C:plasma membrane"/>
    <property type="evidence" value="ECO:0007669"/>
    <property type="project" value="UniProtKB-SubCell"/>
</dbReference>
<feature type="transmembrane region" description="Helical" evidence="9">
    <location>
        <begin position="119"/>
        <end position="137"/>
    </location>
</feature>